<feature type="compositionally biased region" description="Polar residues" evidence="1">
    <location>
        <begin position="56"/>
        <end position="65"/>
    </location>
</feature>
<organism evidence="2 3">
    <name type="scientific">Tritrichomonas foetus</name>
    <dbReference type="NCBI Taxonomy" id="1144522"/>
    <lineage>
        <taxon>Eukaryota</taxon>
        <taxon>Metamonada</taxon>
        <taxon>Parabasalia</taxon>
        <taxon>Tritrichomonadida</taxon>
        <taxon>Tritrichomonadidae</taxon>
        <taxon>Tritrichomonas</taxon>
    </lineage>
</organism>
<proteinExistence type="predicted"/>
<dbReference type="GeneID" id="94832039"/>
<evidence type="ECO:0000313" key="2">
    <source>
        <dbReference type="EMBL" id="OHT15926.1"/>
    </source>
</evidence>
<evidence type="ECO:0000313" key="3">
    <source>
        <dbReference type="Proteomes" id="UP000179807"/>
    </source>
</evidence>
<dbReference type="RefSeq" id="XP_068369062.1">
    <property type="nucleotide sequence ID" value="XM_068497335.1"/>
</dbReference>
<protein>
    <submittedName>
        <fullName evidence="2">Uncharacterized protein</fullName>
    </submittedName>
</protein>
<comment type="caution">
    <text evidence="2">The sequence shown here is derived from an EMBL/GenBank/DDBJ whole genome shotgun (WGS) entry which is preliminary data.</text>
</comment>
<dbReference type="EMBL" id="MLAK01000167">
    <property type="protein sequence ID" value="OHT15926.1"/>
    <property type="molecule type" value="Genomic_DNA"/>
</dbReference>
<reference evidence="2" key="1">
    <citation type="submission" date="2016-10" db="EMBL/GenBank/DDBJ databases">
        <authorList>
            <person name="Benchimol M."/>
            <person name="Almeida L.G."/>
            <person name="Vasconcelos A.T."/>
            <person name="Perreira-Neves A."/>
            <person name="Rosa I.A."/>
            <person name="Tasca T."/>
            <person name="Bogo M.R."/>
            <person name="de Souza W."/>
        </authorList>
    </citation>
    <scope>NUCLEOTIDE SEQUENCE [LARGE SCALE GENOMIC DNA]</scope>
    <source>
        <strain evidence="2">K</strain>
    </source>
</reference>
<gene>
    <name evidence="2" type="ORF">TRFO_13580</name>
</gene>
<accession>A0A1J4L1V2</accession>
<keyword evidence="3" id="KW-1185">Reference proteome</keyword>
<dbReference type="AlphaFoldDB" id="A0A1J4L1V2"/>
<sequence length="83" mass="9773">MSVFFLWTPLRNLMKEAKEEEARQGMEMHDMDEDEENDIHNNEIIGEKSTDEIEQSDSNTNYSLNEKNETKFTDNITKADEKV</sequence>
<dbReference type="VEuPathDB" id="TrichDB:TRFO_13580"/>
<feature type="compositionally biased region" description="Basic and acidic residues" evidence="1">
    <location>
        <begin position="66"/>
        <end position="83"/>
    </location>
</feature>
<evidence type="ECO:0000256" key="1">
    <source>
        <dbReference type="SAM" id="MobiDB-lite"/>
    </source>
</evidence>
<name>A0A1J4L1V2_9EUKA</name>
<dbReference type="Proteomes" id="UP000179807">
    <property type="component" value="Unassembled WGS sequence"/>
</dbReference>
<feature type="region of interest" description="Disordered" evidence="1">
    <location>
        <begin position="45"/>
        <end position="83"/>
    </location>
</feature>